<dbReference type="STRING" id="1105367.CG50_02525"/>
<dbReference type="eggNOG" id="COG0843">
    <property type="taxonomic scope" value="Bacteria"/>
</dbReference>
<dbReference type="GO" id="GO:0004129">
    <property type="term" value="F:cytochrome-c oxidase activity"/>
    <property type="evidence" value="ECO:0007669"/>
    <property type="project" value="InterPro"/>
</dbReference>
<keyword evidence="2" id="KW-1133">Transmembrane helix</keyword>
<keyword evidence="5" id="KW-1185">Reference proteome</keyword>
<dbReference type="PANTHER" id="PTHR10422:SF18">
    <property type="entry name" value="CYTOCHROME C OXIDASE SUBUNIT 1"/>
    <property type="match status" value="1"/>
</dbReference>
<feature type="transmembrane region" description="Helical" evidence="2">
    <location>
        <begin position="369"/>
        <end position="387"/>
    </location>
</feature>
<evidence type="ECO:0000256" key="2">
    <source>
        <dbReference type="SAM" id="Phobius"/>
    </source>
</evidence>
<dbReference type="InterPro" id="IPR023616">
    <property type="entry name" value="Cyt_c_oxase-like_su1_dom"/>
</dbReference>
<evidence type="ECO:0000256" key="1">
    <source>
        <dbReference type="ARBA" id="ARBA00022660"/>
    </source>
</evidence>
<dbReference type="GO" id="GO:0009060">
    <property type="term" value="P:aerobic respiration"/>
    <property type="evidence" value="ECO:0007669"/>
    <property type="project" value="InterPro"/>
</dbReference>
<keyword evidence="1" id="KW-0249">Electron transport</keyword>
<dbReference type="Proteomes" id="UP000028824">
    <property type="component" value="Unassembled WGS sequence"/>
</dbReference>
<dbReference type="GO" id="GO:0016020">
    <property type="term" value="C:membrane"/>
    <property type="evidence" value="ECO:0007669"/>
    <property type="project" value="InterPro"/>
</dbReference>
<accession>A0A086XVZ7</accession>
<dbReference type="EMBL" id="JFZB01000016">
    <property type="protein sequence ID" value="KFI26197.1"/>
    <property type="molecule type" value="Genomic_DNA"/>
</dbReference>
<sequence length="418" mass="41719">MHDSQLRQHGGTRALTRGGARLAGVMTLCAAALAGTAGGALTGYMRVVALSRPLDTAPWQALVTAHGLVMLFFAAIPALIGGIGMLVLPGILGTRDIAFPRLAVAAAALQGLATALALAALAVPGAAVESATATTLGSFALHLSGIAMLGLAAVAITSILTHRAPDRRLSEMPVLGWALLSANAMVLMSMPVLAAAIAHLGGPVTQPGLGWVFGHPAILMVVLPALGLAAQGIEAETGRPLAGRRTVAATMLAATGIGFFVWAGRLFSEGLGPDALAPWLGALCIGGPVLAVLLAALSSLRHGPRSGWSVALTLLMAAGLTGTVALALAGREVTGLMHQTIGLGAAFAVMAVLNARLGPAAGRLGRGQFALMAAGAVLLLTAEIFGLGRMTTAGALLCLAGAALAVPLTLRLAGARTR</sequence>
<keyword evidence="2" id="KW-0812">Transmembrane</keyword>
<gene>
    <name evidence="4" type="ORF">CG50_02525</name>
</gene>
<dbReference type="OrthoDB" id="7283437at2"/>
<dbReference type="InterPro" id="IPR036927">
    <property type="entry name" value="Cyt_c_oxase-like_su1_sf"/>
</dbReference>
<organism evidence="4 5">
    <name type="scientific">Paenirhodobacter enshiensis</name>
    <dbReference type="NCBI Taxonomy" id="1105367"/>
    <lineage>
        <taxon>Bacteria</taxon>
        <taxon>Pseudomonadati</taxon>
        <taxon>Pseudomonadota</taxon>
        <taxon>Alphaproteobacteria</taxon>
        <taxon>Rhodobacterales</taxon>
        <taxon>Rhodobacter group</taxon>
        <taxon>Paenirhodobacter</taxon>
    </lineage>
</organism>
<dbReference type="AlphaFoldDB" id="A0A086XVZ7"/>
<feature type="transmembrane region" description="Helical" evidence="2">
    <location>
        <begin position="393"/>
        <end position="413"/>
    </location>
</feature>
<dbReference type="RefSeq" id="WP_036637691.1">
    <property type="nucleotide sequence ID" value="NZ_JFZB01000016.1"/>
</dbReference>
<feature type="transmembrane region" description="Helical" evidence="2">
    <location>
        <begin position="242"/>
        <end position="264"/>
    </location>
</feature>
<feature type="transmembrane region" description="Helical" evidence="2">
    <location>
        <begin position="139"/>
        <end position="162"/>
    </location>
</feature>
<feature type="transmembrane region" description="Helical" evidence="2">
    <location>
        <begin position="209"/>
        <end position="230"/>
    </location>
</feature>
<dbReference type="PANTHER" id="PTHR10422">
    <property type="entry name" value="CYTOCHROME C OXIDASE SUBUNIT 1"/>
    <property type="match status" value="1"/>
</dbReference>
<reference evidence="4 5" key="1">
    <citation type="submission" date="2014-03" db="EMBL/GenBank/DDBJ databases">
        <title>Genome of Paenirhodobacter enshiensis DW2-9.</title>
        <authorList>
            <person name="Wang D."/>
            <person name="Wang G."/>
        </authorList>
    </citation>
    <scope>NUCLEOTIDE SEQUENCE [LARGE SCALE GENOMIC DNA]</scope>
    <source>
        <strain evidence="4 5">DW2-9</strain>
    </source>
</reference>
<feature type="transmembrane region" description="Helical" evidence="2">
    <location>
        <begin position="104"/>
        <end position="127"/>
    </location>
</feature>
<feature type="transmembrane region" description="Helical" evidence="2">
    <location>
        <begin position="21"/>
        <end position="45"/>
    </location>
</feature>
<comment type="caution">
    <text evidence="4">The sequence shown here is derived from an EMBL/GenBank/DDBJ whole genome shotgun (WGS) entry which is preliminary data.</text>
</comment>
<dbReference type="SUPFAM" id="SSF81442">
    <property type="entry name" value="Cytochrome c oxidase subunit I-like"/>
    <property type="match status" value="1"/>
</dbReference>
<dbReference type="Gene3D" id="1.20.210.10">
    <property type="entry name" value="Cytochrome c oxidase-like, subunit I domain"/>
    <property type="match status" value="1"/>
</dbReference>
<dbReference type="GO" id="GO:0015990">
    <property type="term" value="P:electron transport coupled proton transport"/>
    <property type="evidence" value="ECO:0007669"/>
    <property type="project" value="TreeGrafter"/>
</dbReference>
<feature type="transmembrane region" description="Helical" evidence="2">
    <location>
        <begin position="309"/>
        <end position="330"/>
    </location>
</feature>
<feature type="domain" description="Cytochrome oxidase subunit I profile" evidence="3">
    <location>
        <begin position="5"/>
        <end position="347"/>
    </location>
</feature>
<evidence type="ECO:0000313" key="4">
    <source>
        <dbReference type="EMBL" id="KFI26197.1"/>
    </source>
</evidence>
<dbReference type="PRINTS" id="PR01165">
    <property type="entry name" value="CYCOXIDASEI"/>
</dbReference>
<feature type="transmembrane region" description="Helical" evidence="2">
    <location>
        <begin position="336"/>
        <end position="357"/>
    </location>
</feature>
<feature type="transmembrane region" description="Helical" evidence="2">
    <location>
        <begin position="65"/>
        <end position="92"/>
    </location>
</feature>
<protein>
    <recommendedName>
        <fullName evidence="3">Cytochrome oxidase subunit I profile domain-containing protein</fullName>
    </recommendedName>
</protein>
<name>A0A086XVZ7_9RHOB</name>
<dbReference type="Pfam" id="PF00115">
    <property type="entry name" value="COX1"/>
    <property type="match status" value="1"/>
</dbReference>
<keyword evidence="1" id="KW-0679">Respiratory chain</keyword>
<dbReference type="PROSITE" id="PS50855">
    <property type="entry name" value="COX1"/>
    <property type="match status" value="1"/>
</dbReference>
<evidence type="ECO:0000259" key="3">
    <source>
        <dbReference type="PROSITE" id="PS50855"/>
    </source>
</evidence>
<keyword evidence="1" id="KW-0813">Transport</keyword>
<evidence type="ECO:0000313" key="5">
    <source>
        <dbReference type="Proteomes" id="UP000028824"/>
    </source>
</evidence>
<dbReference type="GO" id="GO:0020037">
    <property type="term" value="F:heme binding"/>
    <property type="evidence" value="ECO:0007669"/>
    <property type="project" value="InterPro"/>
</dbReference>
<keyword evidence="2" id="KW-0472">Membrane</keyword>
<dbReference type="InterPro" id="IPR000883">
    <property type="entry name" value="Cyt_C_Oxase_1"/>
</dbReference>
<feature type="transmembrane region" description="Helical" evidence="2">
    <location>
        <begin position="174"/>
        <end position="197"/>
    </location>
</feature>
<dbReference type="GO" id="GO:0022904">
    <property type="term" value="P:respiratory electron transport chain"/>
    <property type="evidence" value="ECO:0007669"/>
    <property type="project" value="TreeGrafter"/>
</dbReference>
<proteinExistence type="predicted"/>
<feature type="transmembrane region" description="Helical" evidence="2">
    <location>
        <begin position="276"/>
        <end position="297"/>
    </location>
</feature>